<dbReference type="AlphaFoldDB" id="A0A074XCH0"/>
<dbReference type="OrthoDB" id="73875at2759"/>
<dbReference type="HOGENOM" id="CLU_2170572_0_0_1"/>
<dbReference type="GeneID" id="40750189"/>
<dbReference type="RefSeq" id="XP_029759377.1">
    <property type="nucleotide sequence ID" value="XM_029907883.1"/>
</dbReference>
<sequence>MKFVPVVGEEVALAAGLATLGRIIAIASELGNAALAIYDTVQDPKAAVVNILGMLIGVGSIAKVARTGEGIGGVAKLRREMTAADVAGLGSVFKNSDDKLQNIIKVCRQS</sequence>
<evidence type="ECO:0000313" key="1">
    <source>
        <dbReference type="EMBL" id="KEQ83190.1"/>
    </source>
</evidence>
<dbReference type="EMBL" id="KL584985">
    <property type="protein sequence ID" value="KEQ83190.1"/>
    <property type="molecule type" value="Genomic_DNA"/>
</dbReference>
<protein>
    <submittedName>
        <fullName evidence="1">Uncharacterized protein</fullName>
    </submittedName>
</protein>
<organism evidence="1 2">
    <name type="scientific">Aureobasidium pullulans EXF-150</name>
    <dbReference type="NCBI Taxonomy" id="1043002"/>
    <lineage>
        <taxon>Eukaryota</taxon>
        <taxon>Fungi</taxon>
        <taxon>Dikarya</taxon>
        <taxon>Ascomycota</taxon>
        <taxon>Pezizomycotina</taxon>
        <taxon>Dothideomycetes</taxon>
        <taxon>Dothideomycetidae</taxon>
        <taxon>Dothideales</taxon>
        <taxon>Saccotheciaceae</taxon>
        <taxon>Aureobasidium</taxon>
    </lineage>
</organism>
<gene>
    <name evidence="1" type="ORF">M438DRAFT_366555</name>
</gene>
<reference evidence="1 2" key="1">
    <citation type="journal article" date="2014" name="BMC Genomics">
        <title>Genome sequencing of four Aureobasidium pullulans varieties: biotechnological potential, stress tolerance, and description of new species.</title>
        <authorList>
            <person name="Gostin Ar C."/>
            <person name="Ohm R.A."/>
            <person name="Kogej T."/>
            <person name="Sonjak S."/>
            <person name="Turk M."/>
            <person name="Zajc J."/>
            <person name="Zalar P."/>
            <person name="Grube M."/>
            <person name="Sun H."/>
            <person name="Han J."/>
            <person name="Sharma A."/>
            <person name="Chiniquy J."/>
            <person name="Ngan C.Y."/>
            <person name="Lipzen A."/>
            <person name="Barry K."/>
            <person name="Grigoriev I.V."/>
            <person name="Gunde-Cimerman N."/>
        </authorList>
    </citation>
    <scope>NUCLEOTIDE SEQUENCE [LARGE SCALE GENOMIC DNA]</scope>
    <source>
        <strain evidence="1 2">EXF-150</strain>
    </source>
</reference>
<evidence type="ECO:0000313" key="2">
    <source>
        <dbReference type="Proteomes" id="UP000030706"/>
    </source>
</evidence>
<name>A0A074XCH0_AURPU</name>
<proteinExistence type="predicted"/>
<accession>A0A074XCH0</accession>
<keyword evidence="2" id="KW-1185">Reference proteome</keyword>
<dbReference type="Proteomes" id="UP000030706">
    <property type="component" value="Unassembled WGS sequence"/>
</dbReference>